<name>A0A226DA56_FOLCA</name>
<proteinExistence type="predicted"/>
<comment type="caution">
    <text evidence="1">The sequence shown here is derived from an EMBL/GenBank/DDBJ whole genome shotgun (WGS) entry which is preliminary data.</text>
</comment>
<organism evidence="1 2">
    <name type="scientific">Folsomia candida</name>
    <name type="common">Springtail</name>
    <dbReference type="NCBI Taxonomy" id="158441"/>
    <lineage>
        <taxon>Eukaryota</taxon>
        <taxon>Metazoa</taxon>
        <taxon>Ecdysozoa</taxon>
        <taxon>Arthropoda</taxon>
        <taxon>Hexapoda</taxon>
        <taxon>Collembola</taxon>
        <taxon>Entomobryomorpha</taxon>
        <taxon>Isotomoidea</taxon>
        <taxon>Isotomidae</taxon>
        <taxon>Proisotominae</taxon>
        <taxon>Folsomia</taxon>
    </lineage>
</organism>
<gene>
    <name evidence="1" type="ORF">Fcan01_23734</name>
</gene>
<sequence>MYGAQSKPYGPEVAHVIWKYSTMPTQGEMFTQLITGMEANGHLTGREIFSVGGIMTQAEVPDDHPAFSLMPEMVRVVLTMNTSWTYLHPNGTGYPMKYHWASDLHSGIEPYRFRASPPALDGGT</sequence>
<keyword evidence="2" id="KW-1185">Reference proteome</keyword>
<dbReference type="AlphaFoldDB" id="A0A226DA56"/>
<dbReference type="EMBL" id="LNIX01000029">
    <property type="protein sequence ID" value="OXA41617.1"/>
    <property type="molecule type" value="Genomic_DNA"/>
</dbReference>
<reference evidence="1 2" key="1">
    <citation type="submission" date="2015-12" db="EMBL/GenBank/DDBJ databases">
        <title>The genome of Folsomia candida.</title>
        <authorList>
            <person name="Faddeeva A."/>
            <person name="Derks M.F."/>
            <person name="Anvar Y."/>
            <person name="Smit S."/>
            <person name="Van Straalen N."/>
            <person name="Roelofs D."/>
        </authorList>
    </citation>
    <scope>NUCLEOTIDE SEQUENCE [LARGE SCALE GENOMIC DNA]</scope>
    <source>
        <strain evidence="1 2">VU population</strain>
        <tissue evidence="1">Whole body</tissue>
    </source>
</reference>
<protein>
    <submittedName>
        <fullName evidence="1">Uncharacterized protein</fullName>
    </submittedName>
</protein>
<accession>A0A226DA56</accession>
<evidence type="ECO:0000313" key="2">
    <source>
        <dbReference type="Proteomes" id="UP000198287"/>
    </source>
</evidence>
<dbReference type="Proteomes" id="UP000198287">
    <property type="component" value="Unassembled WGS sequence"/>
</dbReference>
<evidence type="ECO:0000313" key="1">
    <source>
        <dbReference type="EMBL" id="OXA41617.1"/>
    </source>
</evidence>